<dbReference type="Proteomes" id="UP000324832">
    <property type="component" value="Unassembled WGS sequence"/>
</dbReference>
<evidence type="ECO:0000256" key="1">
    <source>
        <dbReference type="SAM" id="MobiDB-lite"/>
    </source>
</evidence>
<name>A0A5E4QNX8_9NEOP</name>
<protein>
    <submittedName>
        <fullName evidence="2">Uncharacterized protein</fullName>
    </submittedName>
</protein>
<dbReference type="AlphaFoldDB" id="A0A5E4QNX8"/>
<gene>
    <name evidence="2" type="ORF">LSINAPIS_LOCUS10261</name>
</gene>
<dbReference type="EMBL" id="FZQP02004100">
    <property type="protein sequence ID" value="VVC99371.1"/>
    <property type="molecule type" value="Genomic_DNA"/>
</dbReference>
<accession>A0A5E4QNX8</accession>
<evidence type="ECO:0000313" key="3">
    <source>
        <dbReference type="Proteomes" id="UP000324832"/>
    </source>
</evidence>
<keyword evidence="3" id="KW-1185">Reference proteome</keyword>
<feature type="compositionally biased region" description="Basic and acidic residues" evidence="1">
    <location>
        <begin position="40"/>
        <end position="51"/>
    </location>
</feature>
<reference evidence="2 3" key="1">
    <citation type="submission" date="2017-07" db="EMBL/GenBank/DDBJ databases">
        <authorList>
            <person name="Talla V."/>
            <person name="Backstrom N."/>
        </authorList>
    </citation>
    <scope>NUCLEOTIDE SEQUENCE [LARGE SCALE GENOMIC DNA]</scope>
</reference>
<sequence length="175" mass="19772">MDNNQFIKKETKKEAEETEQETSVKATTERITKAGNEIEQNNKEGDSGEHKYITQNTMKEENSSTKTIAPFKKPTNNTIKSNTIVSGNEKISNVEIKSYDEISQFENQISSTNMATHGNSKIDNGELDYLCAAYIIEMENDKYIKKEDTYKQVCCHAMCCKLLAFLIGVSDKEAC</sequence>
<evidence type="ECO:0000313" key="2">
    <source>
        <dbReference type="EMBL" id="VVC99371.1"/>
    </source>
</evidence>
<organism evidence="2 3">
    <name type="scientific">Leptidea sinapis</name>
    <dbReference type="NCBI Taxonomy" id="189913"/>
    <lineage>
        <taxon>Eukaryota</taxon>
        <taxon>Metazoa</taxon>
        <taxon>Ecdysozoa</taxon>
        <taxon>Arthropoda</taxon>
        <taxon>Hexapoda</taxon>
        <taxon>Insecta</taxon>
        <taxon>Pterygota</taxon>
        <taxon>Neoptera</taxon>
        <taxon>Endopterygota</taxon>
        <taxon>Lepidoptera</taxon>
        <taxon>Glossata</taxon>
        <taxon>Ditrysia</taxon>
        <taxon>Papilionoidea</taxon>
        <taxon>Pieridae</taxon>
        <taxon>Dismorphiinae</taxon>
        <taxon>Leptidea</taxon>
    </lineage>
</organism>
<proteinExistence type="predicted"/>
<feature type="region of interest" description="Disordered" evidence="1">
    <location>
        <begin position="1"/>
        <end position="51"/>
    </location>
</feature>